<feature type="chain" id="PRO_5016565385" evidence="1">
    <location>
        <begin position="20"/>
        <end position="161"/>
    </location>
</feature>
<dbReference type="Pfam" id="PF01464">
    <property type="entry name" value="SLT"/>
    <property type="match status" value="1"/>
</dbReference>
<reference evidence="3 4" key="1">
    <citation type="submission" date="2018-06" db="EMBL/GenBank/DDBJ databases">
        <authorList>
            <consortium name="Pathogen Informatics"/>
            <person name="Doyle S."/>
        </authorList>
    </citation>
    <scope>NUCLEOTIDE SEQUENCE [LARGE SCALE GENOMIC DNA]</scope>
    <source>
        <strain evidence="3 4">NCTC10252</strain>
    </source>
</reference>
<dbReference type="SUPFAM" id="SSF53955">
    <property type="entry name" value="Lysozyme-like"/>
    <property type="match status" value="1"/>
</dbReference>
<dbReference type="AlphaFoldDB" id="A0A379QD09"/>
<sequence length="161" mass="18385">MFRSVTFLALLLSSGLSHAYCFKEAGKAMQIDPLLLLAISIQESRLKSEAIGVNRNSQNQIVSMDYGLMQINSKNLEKIFSNFGINRSILLNQPCINVYAGAYILRDNFNKWGENWWSVGAYNAGVKKSSVQQAKREKYSHQVKEIYMNLIRLDKEGKIDW</sequence>
<organism evidence="3 4">
    <name type="scientific">Salmonella enterica</name>
    <name type="common">Salmonella choleraesuis</name>
    <dbReference type="NCBI Taxonomy" id="28901"/>
    <lineage>
        <taxon>Bacteria</taxon>
        <taxon>Pseudomonadati</taxon>
        <taxon>Pseudomonadota</taxon>
        <taxon>Gammaproteobacteria</taxon>
        <taxon>Enterobacterales</taxon>
        <taxon>Enterobacteriaceae</taxon>
        <taxon>Salmonella</taxon>
    </lineage>
</organism>
<accession>A0A379QD09</accession>
<name>A0A379QD09_SALER</name>
<evidence type="ECO:0000313" key="3">
    <source>
        <dbReference type="EMBL" id="SUF54937.1"/>
    </source>
</evidence>
<feature type="domain" description="Transglycosylase SLT" evidence="2">
    <location>
        <begin position="21"/>
        <end position="140"/>
    </location>
</feature>
<keyword evidence="1" id="KW-0732">Signal</keyword>
<protein>
    <submittedName>
        <fullName evidence="3">Putative transglycosylase</fullName>
    </submittedName>
</protein>
<dbReference type="InterPro" id="IPR023346">
    <property type="entry name" value="Lysozyme-like_dom_sf"/>
</dbReference>
<dbReference type="Proteomes" id="UP000254597">
    <property type="component" value="Unassembled WGS sequence"/>
</dbReference>
<feature type="signal peptide" evidence="1">
    <location>
        <begin position="1"/>
        <end position="19"/>
    </location>
</feature>
<evidence type="ECO:0000313" key="4">
    <source>
        <dbReference type="Proteomes" id="UP000254597"/>
    </source>
</evidence>
<proteinExistence type="predicted"/>
<evidence type="ECO:0000256" key="1">
    <source>
        <dbReference type="SAM" id="SignalP"/>
    </source>
</evidence>
<evidence type="ECO:0000259" key="2">
    <source>
        <dbReference type="Pfam" id="PF01464"/>
    </source>
</evidence>
<dbReference type="EMBL" id="UGWP01000002">
    <property type="protein sequence ID" value="SUF54937.1"/>
    <property type="molecule type" value="Genomic_DNA"/>
</dbReference>
<gene>
    <name evidence="3" type="ORF">NCTC10252_00104</name>
</gene>
<dbReference type="InterPro" id="IPR008258">
    <property type="entry name" value="Transglycosylase_SLT_dom_1"/>
</dbReference>
<dbReference type="Gene3D" id="1.10.530.10">
    <property type="match status" value="1"/>
</dbReference>
<dbReference type="CDD" id="cd13400">
    <property type="entry name" value="LT_IagB-like"/>
    <property type="match status" value="1"/>
</dbReference>